<dbReference type="EMBL" id="UHDK01000001">
    <property type="protein sequence ID" value="SUM33266.1"/>
    <property type="molecule type" value="Genomic_DNA"/>
</dbReference>
<dbReference type="SUPFAM" id="SSF52954">
    <property type="entry name" value="Class II aaRS ABD-related"/>
    <property type="match status" value="1"/>
</dbReference>
<dbReference type="EC" id="6.1.1.14" evidence="1"/>
<dbReference type="AlphaFoldDB" id="A0A380FIV4"/>
<dbReference type="GO" id="GO:0140096">
    <property type="term" value="F:catalytic activity, acting on a protein"/>
    <property type="evidence" value="ECO:0007669"/>
    <property type="project" value="UniProtKB-ARBA"/>
</dbReference>
<sequence length="66" mass="7169">MLTVLPLAFLCDAYEEEGVEGSKDARTVLRFHPALAPYKAAVLPLSKKLSGEAIKVFENLSATFSN</sequence>
<dbReference type="GO" id="GO:0016740">
    <property type="term" value="F:transferase activity"/>
    <property type="evidence" value="ECO:0007669"/>
    <property type="project" value="UniProtKB-ARBA"/>
</dbReference>
<name>A0A380FIV4_STAGA</name>
<proteinExistence type="predicted"/>
<keyword evidence="1" id="KW-0030">Aminoacyl-tRNA synthetase</keyword>
<protein>
    <submittedName>
        <fullName evidence="1">Glycyl-tRNA synthetase</fullName>
        <ecNumber evidence="1">6.1.1.14</ecNumber>
    </submittedName>
</protein>
<reference evidence="1 2" key="1">
    <citation type="submission" date="2018-06" db="EMBL/GenBank/DDBJ databases">
        <authorList>
            <consortium name="Pathogen Informatics"/>
            <person name="Doyle S."/>
        </authorList>
    </citation>
    <scope>NUCLEOTIDE SEQUENCE [LARGE SCALE GENOMIC DNA]</scope>
    <source>
        <strain evidence="1 2">NCTC12195</strain>
    </source>
</reference>
<evidence type="ECO:0000313" key="1">
    <source>
        <dbReference type="EMBL" id="SUM33266.1"/>
    </source>
</evidence>
<evidence type="ECO:0000313" key="2">
    <source>
        <dbReference type="Proteomes" id="UP000255277"/>
    </source>
</evidence>
<organism evidence="1 2">
    <name type="scientific">Staphylococcus gallinarum</name>
    <dbReference type="NCBI Taxonomy" id="1293"/>
    <lineage>
        <taxon>Bacteria</taxon>
        <taxon>Bacillati</taxon>
        <taxon>Bacillota</taxon>
        <taxon>Bacilli</taxon>
        <taxon>Bacillales</taxon>
        <taxon>Staphylococcaceae</taxon>
        <taxon>Staphylococcus</taxon>
    </lineage>
</organism>
<dbReference type="Proteomes" id="UP000255277">
    <property type="component" value="Unassembled WGS sequence"/>
</dbReference>
<dbReference type="GO" id="GO:0004820">
    <property type="term" value="F:glycine-tRNA ligase activity"/>
    <property type="evidence" value="ECO:0007669"/>
    <property type="project" value="UniProtKB-EC"/>
</dbReference>
<dbReference type="Gene3D" id="3.30.930.10">
    <property type="entry name" value="Bira Bifunctional Protein, Domain 2"/>
    <property type="match status" value="1"/>
</dbReference>
<dbReference type="InterPro" id="IPR045864">
    <property type="entry name" value="aa-tRNA-synth_II/BPL/LPL"/>
</dbReference>
<accession>A0A380FIV4</accession>
<gene>
    <name evidence="1" type="primary">glyS_2</name>
    <name evidence="1" type="ORF">NCTC12195_02723</name>
</gene>
<keyword evidence="1" id="KW-0436">Ligase</keyword>